<evidence type="ECO:0000313" key="3">
    <source>
        <dbReference type="Proteomes" id="UP000287969"/>
    </source>
</evidence>
<dbReference type="PROSITE" id="PS51097">
    <property type="entry name" value="PTS_EIIA_TYPE_5"/>
    <property type="match status" value="1"/>
</dbReference>
<dbReference type="PANTHER" id="PTHR40398:SF1">
    <property type="entry name" value="PTS SYSTEM GLUCITOL_SORBITOL-SPECIFIC EIIA COMPONENT"/>
    <property type="match status" value="1"/>
</dbReference>
<dbReference type="SUPFAM" id="SSF141530">
    <property type="entry name" value="PTSIIA/GutA-like"/>
    <property type="match status" value="1"/>
</dbReference>
<feature type="modified residue" description="Phosphohistidine; by HPr" evidence="1">
    <location>
        <position position="41"/>
    </location>
</feature>
<accession>A0A410QFA8</accession>
<dbReference type="Pfam" id="PF03829">
    <property type="entry name" value="PTSIIA_gutA"/>
    <property type="match status" value="1"/>
</dbReference>
<keyword evidence="3" id="KW-1185">Reference proteome</keyword>
<dbReference type="AlphaFoldDB" id="A0A410QFA8"/>
<dbReference type="GO" id="GO:0016301">
    <property type="term" value="F:kinase activity"/>
    <property type="evidence" value="ECO:0007669"/>
    <property type="project" value="TreeGrafter"/>
</dbReference>
<sequence length="117" mass="12893">MKYKSTITGLGEMVTDSLKSGFVIIFNDNAPKEIAEISILHTIEKFDSEIEVGDLFIIGNKKYKVTAVGDEANKTFKQLGHCTLKFSGSPDVKLPGQIELKGEDMPNVKIGDFIEIL</sequence>
<dbReference type="GO" id="GO:0008982">
    <property type="term" value="F:protein-N(PI)-phosphohistidine-sugar phosphotransferase activity"/>
    <property type="evidence" value="ECO:0007669"/>
    <property type="project" value="InterPro"/>
</dbReference>
<dbReference type="Gene3D" id="2.40.33.40">
    <property type="entry name" value="Phosphotransferase system, glucitol/sorbitol-specific IIA component"/>
    <property type="match status" value="1"/>
</dbReference>
<dbReference type="RefSeq" id="WP_128753034.1">
    <property type="nucleotide sequence ID" value="NZ_CP035282.1"/>
</dbReference>
<dbReference type="OrthoDB" id="5113885at2"/>
<protein>
    <submittedName>
        <fullName evidence="2">PTS sorbitol transporter subunit IIA</fullName>
    </submittedName>
</protein>
<dbReference type="KEGG" id="spoa:EQM13_14040"/>
<evidence type="ECO:0000256" key="1">
    <source>
        <dbReference type="PROSITE-ProRule" id="PRU00420"/>
    </source>
</evidence>
<dbReference type="InterPro" id="IPR004716">
    <property type="entry name" value="PTS_IIA_glucitol/sorbitol-sp"/>
</dbReference>
<dbReference type="GO" id="GO:0009401">
    <property type="term" value="P:phosphoenolpyruvate-dependent sugar phosphotransferase system"/>
    <property type="evidence" value="ECO:0007669"/>
    <property type="project" value="InterPro"/>
</dbReference>
<evidence type="ECO:0000313" key="2">
    <source>
        <dbReference type="EMBL" id="QAT62605.1"/>
    </source>
</evidence>
<organism evidence="2 3">
    <name type="scientific">Acidilutibacter cellobiosedens</name>
    <dbReference type="NCBI Taxonomy" id="2507161"/>
    <lineage>
        <taxon>Bacteria</taxon>
        <taxon>Bacillati</taxon>
        <taxon>Bacillota</taxon>
        <taxon>Tissierellia</taxon>
        <taxon>Tissierellales</taxon>
        <taxon>Acidilutibacteraceae</taxon>
        <taxon>Acidilutibacter</taxon>
    </lineage>
</organism>
<proteinExistence type="predicted"/>
<name>A0A410QFA8_9FIRM</name>
<gene>
    <name evidence="2" type="ORF">EQM13_14040</name>
</gene>
<dbReference type="Proteomes" id="UP000287969">
    <property type="component" value="Chromosome"/>
</dbReference>
<dbReference type="EMBL" id="CP035282">
    <property type="protein sequence ID" value="QAT62605.1"/>
    <property type="molecule type" value="Genomic_DNA"/>
</dbReference>
<dbReference type="PANTHER" id="PTHR40398">
    <property type="entry name" value="PTS SYSTEM GLUCITOL/SORBITOL-SPECIFIC EIIA COMPONENT"/>
    <property type="match status" value="1"/>
</dbReference>
<dbReference type="InterPro" id="IPR036665">
    <property type="entry name" value="PTS_IIA_glucitol/sorbitol_sf"/>
</dbReference>
<reference evidence="3" key="1">
    <citation type="submission" date="2019-01" db="EMBL/GenBank/DDBJ databases">
        <title>Draft genomes of a novel of Sporanaerobacter strains.</title>
        <authorList>
            <person name="Ma S."/>
        </authorList>
    </citation>
    <scope>NUCLEOTIDE SEQUENCE [LARGE SCALE GENOMIC DNA]</scope>
    <source>
        <strain evidence="3">NJN-17</strain>
    </source>
</reference>
<dbReference type="GO" id="GO:0005737">
    <property type="term" value="C:cytoplasm"/>
    <property type="evidence" value="ECO:0007669"/>
    <property type="project" value="InterPro"/>
</dbReference>